<evidence type="ECO:0000256" key="1">
    <source>
        <dbReference type="SAM" id="SignalP"/>
    </source>
</evidence>
<reference evidence="3" key="1">
    <citation type="journal article" date="2016" name="Genome Announc.">
        <title>Draft Genome Sequences of Two Novel Amoeba-Resistant Intranuclear Bacteria, 'Candidatus Berkiella cookevillensis' and 'Candidatus Berkiella aquae'.</title>
        <authorList>
            <person name="Mehari Y.T."/>
            <person name="Arivett B.A."/>
            <person name="Farone A.L."/>
            <person name="Gunderson J.H."/>
            <person name="Farone M.B."/>
        </authorList>
    </citation>
    <scope>NUCLEOTIDE SEQUENCE</scope>
    <source>
        <strain evidence="3">HT99</strain>
    </source>
</reference>
<dbReference type="InterPro" id="IPR051548">
    <property type="entry name" value="Grx-like_ET"/>
</dbReference>
<evidence type="ECO:0000313" key="4">
    <source>
        <dbReference type="Proteomes" id="UP000051497"/>
    </source>
</evidence>
<dbReference type="Gene3D" id="3.40.30.10">
    <property type="entry name" value="Glutaredoxin"/>
    <property type="match status" value="1"/>
</dbReference>
<dbReference type="Proteomes" id="UP000051497">
    <property type="component" value="Unassembled WGS sequence"/>
</dbReference>
<proteinExistence type="predicted"/>
<dbReference type="GO" id="GO:0045454">
    <property type="term" value="P:cell redox homeostasis"/>
    <property type="evidence" value="ECO:0007669"/>
    <property type="project" value="TreeGrafter"/>
</dbReference>
<evidence type="ECO:0000259" key="2">
    <source>
        <dbReference type="Pfam" id="PF00462"/>
    </source>
</evidence>
<gene>
    <name evidence="3" type="ORF">HT99x_005475</name>
</gene>
<dbReference type="RefSeq" id="WP_083482850.1">
    <property type="nucleotide sequence ID" value="NZ_LKAJ02000001.1"/>
</dbReference>
<feature type="signal peptide" evidence="1">
    <location>
        <begin position="1"/>
        <end position="28"/>
    </location>
</feature>
<dbReference type="PANTHER" id="PTHR34386:SF1">
    <property type="entry name" value="GLUTAREDOXIN-LIKE PROTEIN NRDH"/>
    <property type="match status" value="1"/>
</dbReference>
<dbReference type="PANTHER" id="PTHR34386">
    <property type="entry name" value="GLUTAREDOXIN"/>
    <property type="match status" value="1"/>
</dbReference>
<name>A0AAE3HW73_9GAMM</name>
<dbReference type="CDD" id="cd02976">
    <property type="entry name" value="NrdH"/>
    <property type="match status" value="1"/>
</dbReference>
<sequence length="111" mass="12557">MKNAQNLFIRLAMLLSLIIGFSSPGLQAKEKPVVLYSTSWCSYCKQVRDFLKSEGVEYTDYDIENSAEGKRKFQAAHGQGVPLIFVGNTRLDGFDRQQLKAELLKQGIIKR</sequence>
<dbReference type="EMBL" id="LKAJ02000001">
    <property type="protein sequence ID" value="MCS5710871.1"/>
    <property type="molecule type" value="Genomic_DNA"/>
</dbReference>
<dbReference type="PROSITE" id="PS51354">
    <property type="entry name" value="GLUTAREDOXIN_2"/>
    <property type="match status" value="1"/>
</dbReference>
<comment type="caution">
    <text evidence="3">The sequence shown here is derived from an EMBL/GenBank/DDBJ whole genome shotgun (WGS) entry which is preliminary data.</text>
</comment>
<keyword evidence="4" id="KW-1185">Reference proteome</keyword>
<dbReference type="InterPro" id="IPR002109">
    <property type="entry name" value="Glutaredoxin"/>
</dbReference>
<protein>
    <submittedName>
        <fullName evidence="3">Glutaredoxin family protein</fullName>
    </submittedName>
</protein>
<dbReference type="SUPFAM" id="SSF52833">
    <property type="entry name" value="Thioredoxin-like"/>
    <property type="match status" value="1"/>
</dbReference>
<keyword evidence="1" id="KW-0732">Signal</keyword>
<dbReference type="Pfam" id="PF00462">
    <property type="entry name" value="Glutaredoxin"/>
    <property type="match status" value="1"/>
</dbReference>
<evidence type="ECO:0000313" key="3">
    <source>
        <dbReference type="EMBL" id="MCS5710871.1"/>
    </source>
</evidence>
<dbReference type="GO" id="GO:0009055">
    <property type="term" value="F:electron transfer activity"/>
    <property type="evidence" value="ECO:0007669"/>
    <property type="project" value="TreeGrafter"/>
</dbReference>
<feature type="domain" description="Glutaredoxin" evidence="2">
    <location>
        <begin position="33"/>
        <end position="88"/>
    </location>
</feature>
<dbReference type="AlphaFoldDB" id="A0AAE3HW73"/>
<dbReference type="InterPro" id="IPR036249">
    <property type="entry name" value="Thioredoxin-like_sf"/>
</dbReference>
<feature type="chain" id="PRO_5042259566" evidence="1">
    <location>
        <begin position="29"/>
        <end position="111"/>
    </location>
</feature>
<accession>A0AAE3HW73</accession>
<organism evidence="3 4">
    <name type="scientific">Candidatus Berkiella aquae</name>
    <dbReference type="NCBI Taxonomy" id="295108"/>
    <lineage>
        <taxon>Bacteria</taxon>
        <taxon>Pseudomonadati</taxon>
        <taxon>Pseudomonadota</taxon>
        <taxon>Gammaproteobacteria</taxon>
        <taxon>Candidatus Berkiellales</taxon>
        <taxon>Candidatus Berkiellaceae</taxon>
        <taxon>Candidatus Berkiella</taxon>
    </lineage>
</organism>
<reference evidence="3" key="2">
    <citation type="submission" date="2021-06" db="EMBL/GenBank/DDBJ databases">
        <title>Genomic Description and Analysis of Intracellular Bacteria, Candidatus Berkiella cookevillensis and Candidatus Berkiella aquae.</title>
        <authorList>
            <person name="Kidane D.T."/>
            <person name="Mehari Y.T."/>
            <person name="Rice F.C."/>
            <person name="Arivett B.A."/>
            <person name="Farone A.L."/>
            <person name="Berk S.G."/>
            <person name="Farone M.B."/>
        </authorList>
    </citation>
    <scope>NUCLEOTIDE SEQUENCE</scope>
    <source>
        <strain evidence="3">HT99</strain>
    </source>
</reference>